<dbReference type="HOGENOM" id="CLU_215936_0_0_6"/>
<name>I7C868_PSEPT</name>
<reference evidence="2" key="1">
    <citation type="journal article" date="2013" name="Microb. Biotechnol.">
        <title>Metabolic potential of the organic-solvent tolerant Pseudomonas putida DOT-T1E deduced from its annotated genome.</title>
        <authorList>
            <person name="Udaondo Z."/>
            <person name="Molina L."/>
            <person name="Daniels C."/>
            <person name="Gomez M.J."/>
            <person name="Molina-Henares M.A."/>
            <person name="Matilla M.A."/>
            <person name="Roca A."/>
            <person name="Fernandez M."/>
            <person name="Duque E."/>
            <person name="Segura A."/>
            <person name="Ramos J.L."/>
        </authorList>
    </citation>
    <scope>NUCLEOTIDE SEQUENCE [LARGE SCALE GENOMIC DNA]</scope>
    <source>
        <strain evidence="2">DOT-T1E</strain>
    </source>
</reference>
<evidence type="ECO:0000313" key="2">
    <source>
        <dbReference type="Proteomes" id="UP000006503"/>
    </source>
</evidence>
<proteinExistence type="predicted"/>
<dbReference type="KEGG" id="ppx:T1E_3485"/>
<dbReference type="EMBL" id="CP003734">
    <property type="protein sequence ID" value="AFO49321.1"/>
    <property type="molecule type" value="Genomic_DNA"/>
</dbReference>
<evidence type="ECO:0000313" key="1">
    <source>
        <dbReference type="EMBL" id="AFO49321.1"/>
    </source>
</evidence>
<protein>
    <submittedName>
        <fullName evidence="1">Uncharacterized protein</fullName>
    </submittedName>
</protein>
<organism evidence="1 2">
    <name type="scientific">Pseudomonas putida (strain DOT-T1E)</name>
    <dbReference type="NCBI Taxonomy" id="1196325"/>
    <lineage>
        <taxon>Bacteria</taxon>
        <taxon>Pseudomonadati</taxon>
        <taxon>Pseudomonadota</taxon>
        <taxon>Gammaproteobacteria</taxon>
        <taxon>Pseudomonadales</taxon>
        <taxon>Pseudomonadaceae</taxon>
        <taxon>Pseudomonas</taxon>
    </lineage>
</organism>
<accession>I7C868</accession>
<sequence length="49" mass="5392">MERYARRSLRAAGLIGAMIVISKIESIQSQINSIQFNQLPSLPASELSC</sequence>
<gene>
    <name evidence="1" type="ordered locus">T1E_3485</name>
</gene>
<dbReference type="AlphaFoldDB" id="I7C868"/>
<dbReference type="Proteomes" id="UP000006503">
    <property type="component" value="Chromosome"/>
</dbReference>